<dbReference type="RefSeq" id="YP_001542654.1">
    <property type="nucleotide sequence ID" value="NC_009965.1"/>
</dbReference>
<proteinExistence type="predicted"/>
<dbReference type="GeneID" id="5729528"/>
<dbReference type="Proteomes" id="UP000001777">
    <property type="component" value="Segment"/>
</dbReference>
<organism evidence="1 2">
    <name type="scientific">Acidianus rod-shaped virus 1</name>
    <dbReference type="NCBI Taxonomy" id="309181"/>
    <lineage>
        <taxon>Viruses</taxon>
        <taxon>Adnaviria</taxon>
        <taxon>Zilligvirae</taxon>
        <taxon>Taleaviricota</taxon>
        <taxon>Tokiviricetes</taxon>
        <taxon>Ligamenvirales</taxon>
        <taxon>Rudiviridae</taxon>
        <taxon>Itarudivirus</taxon>
        <taxon>Itarudivirus pozzuoliense</taxon>
        <taxon>Itarudivirus ARV1</taxon>
    </lineage>
</organism>
<keyword evidence="2" id="KW-1185">Reference proteome</keyword>
<reference evidence="1 2" key="1">
    <citation type="journal article" date="2005" name="Virology">
        <title>A novel rudivirus, ARV1, of the hyperthermophilic archaeal genus Acidianus.</title>
        <authorList>
            <person name="Vestergaard G."/>
            <person name="Haring M."/>
            <person name="Peng X."/>
            <person name="Rachel R."/>
            <person name="Garrett R.A."/>
            <person name="Prangishvili D."/>
        </authorList>
    </citation>
    <scope>NUCLEOTIDE SEQUENCE</scope>
</reference>
<evidence type="ECO:0000313" key="1">
    <source>
        <dbReference type="EMBL" id="CAI44192.1"/>
    </source>
</evidence>
<sequence length="83" mass="9684">MESPNQNQIQIQKISTFDQCLDFFGINNVEYYQLSDSEQMLFGVCHKIFRVGRFDADDPSYALLDEKNRMKLGILIGQLLDEF</sequence>
<dbReference type="EMBL" id="AJ875026">
    <property type="protein sequence ID" value="CAI44192.1"/>
    <property type="molecule type" value="Genomic_DNA"/>
</dbReference>
<accession>Q50I34</accession>
<protein>
    <submittedName>
        <fullName evidence="1">Uncharacterized protein</fullName>
    </submittedName>
</protein>
<dbReference type="KEGG" id="vg:5729528"/>
<name>Q50I34_9VIRU</name>
<evidence type="ECO:0000313" key="2">
    <source>
        <dbReference type="Proteomes" id="UP000001777"/>
    </source>
</evidence>